<dbReference type="PANTHER" id="PTHR31685">
    <property type="entry name" value="INTEGRAL MEMBRANE PROTEIN (AFU_ORTHOLOGUE AFUA_6G12730)-RELATED"/>
    <property type="match status" value="1"/>
</dbReference>
<dbReference type="AlphaFoldDB" id="A0A397SKV1"/>
<feature type="transmembrane region" description="Helical" evidence="1">
    <location>
        <begin position="113"/>
        <end position="132"/>
    </location>
</feature>
<feature type="transmembrane region" description="Helical" evidence="1">
    <location>
        <begin position="152"/>
        <end position="173"/>
    </location>
</feature>
<keyword evidence="1" id="KW-1133">Transmembrane helix</keyword>
<reference evidence="5 6" key="1">
    <citation type="submission" date="2018-06" db="EMBL/GenBank/DDBJ databases">
        <title>Comparative genomics reveals the genomic features of Rhizophagus irregularis, R. cerebriforme, R. diaphanum and Gigaspora rosea, and their symbiotic lifestyle signature.</title>
        <authorList>
            <person name="Morin E."/>
            <person name="San Clemente H."/>
            <person name="Chen E.C.H."/>
            <person name="De La Providencia I."/>
            <person name="Hainaut M."/>
            <person name="Kuo A."/>
            <person name="Kohler A."/>
            <person name="Murat C."/>
            <person name="Tang N."/>
            <person name="Roy S."/>
            <person name="Loubradou J."/>
            <person name="Henrissat B."/>
            <person name="Grigoriev I.V."/>
            <person name="Corradi N."/>
            <person name="Roux C."/>
            <person name="Martin F.M."/>
        </authorList>
    </citation>
    <scope>NUCLEOTIDE SEQUENCE [LARGE SCALE GENOMIC DNA]</scope>
    <source>
        <strain evidence="5 6">DAOM 227022</strain>
    </source>
</reference>
<keyword evidence="6" id="KW-1185">Reference proteome</keyword>
<dbReference type="Pfam" id="PF10355">
    <property type="entry name" value="Ytp1"/>
    <property type="match status" value="1"/>
</dbReference>
<dbReference type="CDD" id="cd08760">
    <property type="entry name" value="Cyt_b561_FRRS1_like"/>
    <property type="match status" value="1"/>
</dbReference>
<evidence type="ECO:0008006" key="7">
    <source>
        <dbReference type="Google" id="ProtNLM"/>
    </source>
</evidence>
<protein>
    <recommendedName>
        <fullName evidence="7">Cytochrome b561 domain-containing protein</fullName>
    </recommendedName>
</protein>
<keyword evidence="2" id="KW-0732">Signal</keyword>
<evidence type="ECO:0000259" key="3">
    <source>
        <dbReference type="Pfam" id="PF10348"/>
    </source>
</evidence>
<feature type="transmembrane region" description="Helical" evidence="1">
    <location>
        <begin position="324"/>
        <end position="342"/>
    </location>
</feature>
<dbReference type="Gene3D" id="1.20.120.1770">
    <property type="match status" value="1"/>
</dbReference>
<dbReference type="EMBL" id="QKYT01000341">
    <property type="protein sequence ID" value="RIA86830.1"/>
    <property type="molecule type" value="Genomic_DNA"/>
</dbReference>
<feature type="chain" id="PRO_5017348589" description="Cytochrome b561 domain-containing protein" evidence="2">
    <location>
        <begin position="31"/>
        <end position="441"/>
    </location>
</feature>
<evidence type="ECO:0000256" key="2">
    <source>
        <dbReference type="SAM" id="SignalP"/>
    </source>
</evidence>
<feature type="transmembrane region" description="Helical" evidence="1">
    <location>
        <begin position="362"/>
        <end position="379"/>
    </location>
</feature>
<feature type="domain" description="DUF2427" evidence="3">
    <location>
        <begin position="79"/>
        <end position="170"/>
    </location>
</feature>
<comment type="caution">
    <text evidence="5">The sequence shown here is derived from an EMBL/GenBank/DDBJ whole genome shotgun (WGS) entry which is preliminary data.</text>
</comment>
<dbReference type="InterPro" id="IPR018827">
    <property type="entry name" value="YTP1_C"/>
</dbReference>
<feature type="transmembrane region" description="Helical" evidence="1">
    <location>
        <begin position="241"/>
        <end position="266"/>
    </location>
</feature>
<organism evidence="5 6">
    <name type="scientific">Glomus cerebriforme</name>
    <dbReference type="NCBI Taxonomy" id="658196"/>
    <lineage>
        <taxon>Eukaryota</taxon>
        <taxon>Fungi</taxon>
        <taxon>Fungi incertae sedis</taxon>
        <taxon>Mucoromycota</taxon>
        <taxon>Glomeromycotina</taxon>
        <taxon>Glomeromycetes</taxon>
        <taxon>Glomerales</taxon>
        <taxon>Glomeraceae</taxon>
        <taxon>Glomus</taxon>
    </lineage>
</organism>
<gene>
    <name evidence="5" type="ORF">C1645_740552</name>
</gene>
<proteinExistence type="predicted"/>
<accession>A0A397SKV1</accession>
<evidence type="ECO:0000313" key="6">
    <source>
        <dbReference type="Proteomes" id="UP000265703"/>
    </source>
</evidence>
<name>A0A397SKV1_9GLOM</name>
<feature type="signal peptide" evidence="2">
    <location>
        <begin position="1"/>
        <end position="30"/>
    </location>
</feature>
<feature type="transmembrane region" description="Helical" evidence="1">
    <location>
        <begin position="286"/>
        <end position="303"/>
    </location>
</feature>
<evidence type="ECO:0000313" key="5">
    <source>
        <dbReference type="EMBL" id="RIA86830.1"/>
    </source>
</evidence>
<feature type="transmembrane region" description="Helical" evidence="1">
    <location>
        <begin position="400"/>
        <end position="418"/>
    </location>
</feature>
<evidence type="ECO:0000256" key="1">
    <source>
        <dbReference type="SAM" id="Phobius"/>
    </source>
</evidence>
<dbReference type="Proteomes" id="UP000265703">
    <property type="component" value="Unassembled WGS sequence"/>
</dbReference>
<evidence type="ECO:0000259" key="4">
    <source>
        <dbReference type="Pfam" id="PF10355"/>
    </source>
</evidence>
<keyword evidence="1" id="KW-0812">Transmembrane</keyword>
<feature type="domain" description="Protein YTP1-like C-terminal" evidence="4">
    <location>
        <begin position="254"/>
        <end position="436"/>
    </location>
</feature>
<keyword evidence="1" id="KW-0472">Membrane</keyword>
<dbReference type="OrthoDB" id="4005299at2759"/>
<dbReference type="STRING" id="658196.A0A397SKV1"/>
<feature type="transmembrane region" description="Helical" evidence="1">
    <location>
        <begin position="81"/>
        <end position="106"/>
    </location>
</feature>
<sequence length="441" mass="51060">MNRFKMKPFHFRFSFLIIIIIFTIVPLVKSVDSEHVEHSLNSKDSTHLEPVKIEHNVQTNDQDEFYMGVGNNPFWLKEQNFMLWLHIISMIISFGTLIPIGIVLGFANNKSKWYINTQIFGTIIVILGYFSGVMFNYSKSEDIYPSNFHSKFGWIILIIFLIQMIFGFFRFILNDKDKMIKFINISLSNESNDSLVDSSVDSSSASSHDVEAHDSLLYNSDKNDSSRKEYSQKQNKIRSKIIYNILSFVLIILIYSQFLLGFITLSDTCHGESFGNCLAHYVKGSIFFWFGLIAFVRYLGFFEDFGWEWNLLPISSFDKKNHKGNVSFSLLESIIIFLYGITNTFLEHNGKDKSWNHRDMQHASLAFMWWWAGLLGILLENKRLRKFLFSKSTISISNPIPSIIFIITAISISSHHQMTEFSLSIHKQFGGFLLLADNSQM</sequence>
<dbReference type="PANTHER" id="PTHR31685:SF3">
    <property type="entry name" value="INTEGRAL MEMBRANE PROTEIN (AFU_ORTHOLOGUE AFUA_6G12730)"/>
    <property type="match status" value="1"/>
</dbReference>
<dbReference type="Pfam" id="PF10348">
    <property type="entry name" value="DUF2427"/>
    <property type="match status" value="1"/>
</dbReference>
<dbReference type="InterPro" id="IPR018825">
    <property type="entry name" value="DUF2427"/>
</dbReference>